<dbReference type="InterPro" id="IPR013087">
    <property type="entry name" value="Znf_C2H2_type"/>
</dbReference>
<dbReference type="SMART" id="SM00355">
    <property type="entry name" value="ZnF_C2H2"/>
    <property type="match status" value="13"/>
</dbReference>
<dbReference type="EMBL" id="JAPWTJ010000660">
    <property type="protein sequence ID" value="KAJ8976525.1"/>
    <property type="molecule type" value="Genomic_DNA"/>
</dbReference>
<evidence type="ECO:0000256" key="3">
    <source>
        <dbReference type="ARBA" id="ARBA00022771"/>
    </source>
</evidence>
<evidence type="ECO:0000256" key="1">
    <source>
        <dbReference type="ARBA" id="ARBA00022723"/>
    </source>
</evidence>
<dbReference type="Pfam" id="PF00096">
    <property type="entry name" value="zf-C2H2"/>
    <property type="match status" value="8"/>
</dbReference>
<keyword evidence="11" id="KW-1185">Reference proteome</keyword>
<gene>
    <name evidence="10" type="ORF">NQ317_007043</name>
</gene>
<keyword evidence="2" id="KW-0677">Repeat</keyword>
<feature type="domain" description="C2H2-type" evidence="8">
    <location>
        <begin position="517"/>
        <end position="546"/>
    </location>
</feature>
<feature type="binding site" evidence="7">
    <location>
        <position position="31"/>
    </location>
    <ligand>
        <name>Zn(2+)</name>
        <dbReference type="ChEBI" id="CHEBI:29105"/>
    </ligand>
</feature>
<feature type="domain" description="C2H2-type" evidence="8">
    <location>
        <begin position="695"/>
        <end position="718"/>
    </location>
</feature>
<evidence type="ECO:0000256" key="2">
    <source>
        <dbReference type="ARBA" id="ARBA00022737"/>
    </source>
</evidence>
<dbReference type="SMART" id="SM00868">
    <property type="entry name" value="zf-AD"/>
    <property type="match status" value="1"/>
</dbReference>
<feature type="domain" description="C2H2-type" evidence="8">
    <location>
        <begin position="332"/>
        <end position="359"/>
    </location>
</feature>
<organism evidence="10 11">
    <name type="scientific">Molorchus minor</name>
    <dbReference type="NCBI Taxonomy" id="1323400"/>
    <lineage>
        <taxon>Eukaryota</taxon>
        <taxon>Metazoa</taxon>
        <taxon>Ecdysozoa</taxon>
        <taxon>Arthropoda</taxon>
        <taxon>Hexapoda</taxon>
        <taxon>Insecta</taxon>
        <taxon>Pterygota</taxon>
        <taxon>Neoptera</taxon>
        <taxon>Endopterygota</taxon>
        <taxon>Coleoptera</taxon>
        <taxon>Polyphaga</taxon>
        <taxon>Cucujiformia</taxon>
        <taxon>Chrysomeloidea</taxon>
        <taxon>Cerambycidae</taxon>
        <taxon>Lamiinae</taxon>
        <taxon>Monochamini</taxon>
        <taxon>Molorchus</taxon>
    </lineage>
</organism>
<dbReference type="InterPro" id="IPR036236">
    <property type="entry name" value="Znf_C2H2_sf"/>
</dbReference>
<feature type="domain" description="C2H2-type" evidence="8">
    <location>
        <begin position="665"/>
        <end position="694"/>
    </location>
</feature>
<dbReference type="PROSITE" id="PS00028">
    <property type="entry name" value="ZINC_FINGER_C2H2_1"/>
    <property type="match status" value="13"/>
</dbReference>
<proteinExistence type="predicted"/>
<dbReference type="Gene3D" id="3.40.1800.20">
    <property type="match status" value="1"/>
</dbReference>
<feature type="domain" description="C2H2-type" evidence="8">
    <location>
        <begin position="577"/>
        <end position="604"/>
    </location>
</feature>
<dbReference type="Proteomes" id="UP001162164">
    <property type="component" value="Unassembled WGS sequence"/>
</dbReference>
<feature type="domain" description="C2H2-type" evidence="8">
    <location>
        <begin position="635"/>
        <end position="664"/>
    </location>
</feature>
<sequence>MECDENLESSWKTVDNTGNNCEPLGKYDKMCRACLNETENMSSIYHPEIQNMFTFCTSLEVNNDVKLPNLICTQCKSELLKAYNFKDLCIKSNNILIEYMSRYKIDDIEINLNDLLRTDLGDTNININCDLEKHDGSIIDIVNEQINDIIEEHINQCDDDDDDNNSSTSARDSVYKCDNCPETFNLEEDLKTHQISHPSDGVPKCTLCNKIFTETKVLKRHVRTHLKLKPFPCTLCSKSFSESGSLTRHLRKHRGEKRHICSACGKGFYEANVLAVHMRIHTGEKPISCDICNKKFSDPGGLRSHMKSHTGERNHSHYVKIHMRQHTGELPYMCMICNKGFPQNSQMEIHLRVHTGIKPYICQLIMDCGNEIFQYYTIINDPENSASECSNDNQIVYLTINQDDVATESFEQPGASIQNTEVDNASTFDSNINIITLDDGTMFMTTASDENFDSIEPDEFITNDNDQNEQSVDDKFAEDSEDCNYEIVQVIDENQTYQVIYRYDPSSEEEIPVKKSFICLQNGCEKMFYTEDDLNVHMRCHLEVKRYACTVEGCDKDFTTNYSLKAHIRTHTGEKPYGCVLCSKCFKTSGDLQRHLRTHTGEKPFTCPIEGCDKSFTTSNIRKVHIRSHTGERPFTCNYPNCGKAFSSSTNYKNHVRIHSGEKPYVCNVEDCGKRFTEYSSLYKHNLVHQTSKPFACGFCGQNFKQESAVKLHKRVKHNVIVASDGTEIVVTV</sequence>
<feature type="domain" description="C2H2-type" evidence="8">
    <location>
        <begin position="259"/>
        <end position="286"/>
    </location>
</feature>
<dbReference type="Pfam" id="PF07776">
    <property type="entry name" value="zf-AD"/>
    <property type="match status" value="1"/>
</dbReference>
<dbReference type="InterPro" id="IPR012934">
    <property type="entry name" value="Znf_AD"/>
</dbReference>
<dbReference type="PROSITE" id="PS51915">
    <property type="entry name" value="ZAD"/>
    <property type="match status" value="1"/>
</dbReference>
<feature type="domain" description="C2H2-type" evidence="8">
    <location>
        <begin position="203"/>
        <end position="230"/>
    </location>
</feature>
<evidence type="ECO:0000256" key="5">
    <source>
        <dbReference type="ARBA" id="ARBA00023242"/>
    </source>
</evidence>
<feature type="domain" description="C2H2-type" evidence="8">
    <location>
        <begin position="605"/>
        <end position="634"/>
    </location>
</feature>
<dbReference type="PANTHER" id="PTHR14003:SF23">
    <property type="entry name" value="ZINC FINGER PROTEIN 143"/>
    <property type="match status" value="1"/>
</dbReference>
<evidence type="ECO:0000313" key="11">
    <source>
        <dbReference type="Proteomes" id="UP001162164"/>
    </source>
</evidence>
<dbReference type="PROSITE" id="PS50157">
    <property type="entry name" value="ZINC_FINGER_C2H2_2"/>
    <property type="match status" value="13"/>
</dbReference>
<feature type="domain" description="C2H2-type" evidence="8">
    <location>
        <begin position="287"/>
        <end position="314"/>
    </location>
</feature>
<evidence type="ECO:0000256" key="6">
    <source>
        <dbReference type="PROSITE-ProRule" id="PRU00042"/>
    </source>
</evidence>
<keyword evidence="1 7" id="KW-0479">Metal-binding</keyword>
<keyword evidence="3 6" id="KW-0863">Zinc-finger</keyword>
<evidence type="ECO:0000259" key="9">
    <source>
        <dbReference type="PROSITE" id="PS51915"/>
    </source>
</evidence>
<feature type="domain" description="C2H2-type" evidence="8">
    <location>
        <begin position="231"/>
        <end position="258"/>
    </location>
</feature>
<feature type="domain" description="C2H2-type" evidence="8">
    <location>
        <begin position="175"/>
        <end position="202"/>
    </location>
</feature>
<evidence type="ECO:0000313" key="10">
    <source>
        <dbReference type="EMBL" id="KAJ8976525.1"/>
    </source>
</evidence>
<feature type="binding site" evidence="7">
    <location>
        <position position="72"/>
    </location>
    <ligand>
        <name>Zn(2+)</name>
        <dbReference type="ChEBI" id="CHEBI:29105"/>
    </ligand>
</feature>
<protein>
    <submittedName>
        <fullName evidence="10">Uncharacterized protein</fullName>
    </submittedName>
</protein>
<evidence type="ECO:0000256" key="7">
    <source>
        <dbReference type="PROSITE-ProRule" id="PRU01263"/>
    </source>
</evidence>
<keyword evidence="4 7" id="KW-0862">Zinc</keyword>
<dbReference type="SUPFAM" id="SSF57667">
    <property type="entry name" value="beta-beta-alpha zinc fingers"/>
    <property type="match status" value="8"/>
</dbReference>
<evidence type="ECO:0000256" key="4">
    <source>
        <dbReference type="ARBA" id="ARBA00022833"/>
    </source>
</evidence>
<reference evidence="10" key="1">
    <citation type="journal article" date="2023" name="Insect Mol. Biol.">
        <title>Genome sequencing provides insights into the evolution of gene families encoding plant cell wall-degrading enzymes in longhorned beetles.</title>
        <authorList>
            <person name="Shin N.R."/>
            <person name="Okamura Y."/>
            <person name="Kirsch R."/>
            <person name="Pauchet Y."/>
        </authorList>
    </citation>
    <scope>NUCLEOTIDE SEQUENCE</scope>
    <source>
        <strain evidence="10">MMC_N1</strain>
    </source>
</reference>
<feature type="binding site" evidence="7">
    <location>
        <position position="75"/>
    </location>
    <ligand>
        <name>Zn(2+)</name>
        <dbReference type="ChEBI" id="CHEBI:29105"/>
    </ligand>
</feature>
<comment type="caution">
    <text evidence="10">The sequence shown here is derived from an EMBL/GenBank/DDBJ whole genome shotgun (WGS) entry which is preliminary data.</text>
</comment>
<evidence type="ECO:0000259" key="8">
    <source>
        <dbReference type="PROSITE" id="PS50157"/>
    </source>
</evidence>
<feature type="domain" description="C2H2-type" evidence="8">
    <location>
        <begin position="547"/>
        <end position="576"/>
    </location>
</feature>
<keyword evidence="5" id="KW-0539">Nucleus</keyword>
<dbReference type="PANTHER" id="PTHR14003">
    <property type="entry name" value="TRANSCRIPTIONAL REPRESSOR PROTEIN YY"/>
    <property type="match status" value="1"/>
</dbReference>
<dbReference type="Gene3D" id="3.30.160.60">
    <property type="entry name" value="Classic Zinc Finger"/>
    <property type="match status" value="11"/>
</dbReference>
<feature type="domain" description="ZAD" evidence="9">
    <location>
        <begin position="29"/>
        <end position="99"/>
    </location>
</feature>
<accession>A0ABQ9JE93</accession>
<dbReference type="SUPFAM" id="SSF57716">
    <property type="entry name" value="Glucocorticoid receptor-like (DNA-binding domain)"/>
    <property type="match status" value="1"/>
</dbReference>
<feature type="binding site" evidence="7">
    <location>
        <position position="34"/>
    </location>
    <ligand>
        <name>Zn(2+)</name>
        <dbReference type="ChEBI" id="CHEBI:29105"/>
    </ligand>
</feature>
<name>A0ABQ9JE93_9CUCU</name>